<accession>X0TIM4</accession>
<dbReference type="EMBL" id="BARS01011757">
    <property type="protein sequence ID" value="GAF93403.1"/>
    <property type="molecule type" value="Genomic_DNA"/>
</dbReference>
<organism evidence="2">
    <name type="scientific">marine sediment metagenome</name>
    <dbReference type="NCBI Taxonomy" id="412755"/>
    <lineage>
        <taxon>unclassified sequences</taxon>
        <taxon>metagenomes</taxon>
        <taxon>ecological metagenomes</taxon>
    </lineage>
</organism>
<reference evidence="2" key="1">
    <citation type="journal article" date="2014" name="Front. Microbiol.">
        <title>High frequency of phylogenetically diverse reductive dehalogenase-homologous genes in deep subseafloor sedimentary metagenomes.</title>
        <authorList>
            <person name="Kawai M."/>
            <person name="Futagami T."/>
            <person name="Toyoda A."/>
            <person name="Takaki Y."/>
            <person name="Nishi S."/>
            <person name="Hori S."/>
            <person name="Arai W."/>
            <person name="Tsubouchi T."/>
            <person name="Morono Y."/>
            <person name="Uchiyama I."/>
            <person name="Ito T."/>
            <person name="Fujiyama A."/>
            <person name="Inagaki F."/>
            <person name="Takami H."/>
        </authorList>
    </citation>
    <scope>NUCLEOTIDE SEQUENCE</scope>
    <source>
        <strain evidence="2">Expedition CK06-06</strain>
    </source>
</reference>
<gene>
    <name evidence="2" type="ORF">S01H1_21257</name>
</gene>
<evidence type="ECO:0000313" key="2">
    <source>
        <dbReference type="EMBL" id="GAF93403.1"/>
    </source>
</evidence>
<comment type="caution">
    <text evidence="2">The sequence shown here is derived from an EMBL/GenBank/DDBJ whole genome shotgun (WGS) entry which is preliminary data.</text>
</comment>
<feature type="region of interest" description="Disordered" evidence="1">
    <location>
        <begin position="32"/>
        <end position="56"/>
    </location>
</feature>
<proteinExistence type="predicted"/>
<evidence type="ECO:0000256" key="1">
    <source>
        <dbReference type="SAM" id="MobiDB-lite"/>
    </source>
</evidence>
<sequence length="77" mass="8077">MLVVGVGSPFADGQAPVVLRPAETTPTCERLLRGGPAAPAGKPSNGITAAGRTREDNHDEYTAIQRYFRTGIPVSRG</sequence>
<protein>
    <submittedName>
        <fullName evidence="2">Uncharacterized protein</fullName>
    </submittedName>
</protein>
<dbReference type="AlphaFoldDB" id="X0TIM4"/>
<name>X0TIM4_9ZZZZ</name>